<dbReference type="SUPFAM" id="SSF52540">
    <property type="entry name" value="P-loop containing nucleoside triphosphate hydrolases"/>
    <property type="match status" value="1"/>
</dbReference>
<dbReference type="EMBL" id="VIWP01000003">
    <property type="protein sequence ID" value="TWF54146.1"/>
    <property type="molecule type" value="Genomic_DNA"/>
</dbReference>
<dbReference type="InterPro" id="IPR027417">
    <property type="entry name" value="P-loop_NTPase"/>
</dbReference>
<evidence type="ECO:0000259" key="1">
    <source>
        <dbReference type="Pfam" id="PF07693"/>
    </source>
</evidence>
<evidence type="ECO:0000313" key="2">
    <source>
        <dbReference type="EMBL" id="TWF54146.1"/>
    </source>
</evidence>
<dbReference type="OrthoDB" id="88903at2"/>
<organism evidence="2 3">
    <name type="scientific">Neorhizobium alkalisoli</name>
    <dbReference type="NCBI Taxonomy" id="528178"/>
    <lineage>
        <taxon>Bacteria</taxon>
        <taxon>Pseudomonadati</taxon>
        <taxon>Pseudomonadota</taxon>
        <taxon>Alphaproteobacteria</taxon>
        <taxon>Hyphomicrobiales</taxon>
        <taxon>Rhizobiaceae</taxon>
        <taxon>Rhizobium/Agrobacterium group</taxon>
        <taxon>Neorhizobium</taxon>
    </lineage>
</organism>
<dbReference type="AlphaFoldDB" id="A0A561QV06"/>
<comment type="caution">
    <text evidence="2">The sequence shown here is derived from an EMBL/GenBank/DDBJ whole genome shotgun (WGS) entry which is preliminary data.</text>
</comment>
<feature type="domain" description="KAP NTPase" evidence="1">
    <location>
        <begin position="43"/>
        <end position="355"/>
    </location>
</feature>
<protein>
    <submittedName>
        <fullName evidence="2">KAP-like P-loop domain-containing protein</fullName>
    </submittedName>
</protein>
<accession>A0A561QV06</accession>
<dbReference type="RefSeq" id="WP_145636104.1">
    <property type="nucleotide sequence ID" value="NZ_VIWP01000003.1"/>
</dbReference>
<proteinExistence type="predicted"/>
<gene>
    <name evidence="2" type="ORF">FHW37_1035</name>
</gene>
<name>A0A561QV06_9HYPH</name>
<dbReference type="Proteomes" id="UP000320653">
    <property type="component" value="Unassembled WGS sequence"/>
</dbReference>
<sequence length="499" mass="58252">MAEKTLETIWLDDMLDRKADADFLHDFLVKRMEERKAAGRSGSYVLNIDAGWGFGKSFFMERFKQQLELAEHPVVLIDAWKNDFSDDPYTNVIAEIEAYFQCYFDQQKEDQPALRKAYEVVKTNAAKIGWIALKGLGKRASRYVIAEGTDEILEVIDQQVHETGKTGEDIKDTFEKQAVEVTDKIIDKFAKKRMEEFNEARVSLERFRDSLSELLKLFEEQTARNLPFFILIDELDRCRPTYAIAMLERIKHLFDADNVVFVLSTDTTQLAHSINAVYGPSFDSRRYLQRFFTRSYELPEPNTQQIVERLMAFHKPDVSKWLHPGFEQNPTRYLSDATIHYKMSLRESEQAIDILMSLTTVWQYRFPIYIGIMFPLILGYLRREDITNPPHNEWLSRMVGSTNWSIKDQYLYQGREKRTELNNVGSSIKLVLGLASQYLDDTIRNGYEASKENFQLLQAHEYFQSEYNNRPVRRNGDGVRRSVVAEYPTLIRHAGRLSI</sequence>
<evidence type="ECO:0000313" key="3">
    <source>
        <dbReference type="Proteomes" id="UP000320653"/>
    </source>
</evidence>
<dbReference type="InterPro" id="IPR011646">
    <property type="entry name" value="KAP_P-loop"/>
</dbReference>
<reference evidence="2 3" key="1">
    <citation type="submission" date="2019-06" db="EMBL/GenBank/DDBJ databases">
        <title>Sorghum-associated microbial communities from plants grown in Nebraska, USA.</title>
        <authorList>
            <person name="Schachtman D."/>
        </authorList>
    </citation>
    <scope>NUCLEOTIDE SEQUENCE [LARGE SCALE GENOMIC DNA]</scope>
    <source>
        <strain evidence="2 3">1225</strain>
    </source>
</reference>
<dbReference type="Pfam" id="PF07693">
    <property type="entry name" value="KAP_NTPase"/>
    <property type="match status" value="1"/>
</dbReference>
<keyword evidence="3" id="KW-1185">Reference proteome</keyword>